<dbReference type="Proteomes" id="UP001152888">
    <property type="component" value="Unassembled WGS sequence"/>
</dbReference>
<dbReference type="OrthoDB" id="6776393at2759"/>
<reference evidence="1" key="1">
    <citation type="submission" date="2022-03" db="EMBL/GenBank/DDBJ databases">
        <authorList>
            <person name="Sayadi A."/>
        </authorList>
    </citation>
    <scope>NUCLEOTIDE SEQUENCE</scope>
</reference>
<accession>A0A9P0NXY8</accession>
<keyword evidence="2" id="KW-1185">Reference proteome</keyword>
<gene>
    <name evidence="1" type="ORF">ACAOBT_LOCUS5193</name>
</gene>
<evidence type="ECO:0000313" key="2">
    <source>
        <dbReference type="Proteomes" id="UP001152888"/>
    </source>
</evidence>
<name>A0A9P0NXY8_ACAOB</name>
<comment type="caution">
    <text evidence="1">The sequence shown here is derived from an EMBL/GenBank/DDBJ whole genome shotgun (WGS) entry which is preliminary data.</text>
</comment>
<dbReference type="EMBL" id="CAKOFQ010006707">
    <property type="protein sequence ID" value="CAH1963436.1"/>
    <property type="molecule type" value="Genomic_DNA"/>
</dbReference>
<evidence type="ECO:0000313" key="1">
    <source>
        <dbReference type="EMBL" id="CAH1963436.1"/>
    </source>
</evidence>
<sequence length="151" mass="17964">MDPRYRHQHHRYDTSQCCAMSPPPHQQQQYHYPPQGVHFRNRLYRVTEYPESYGKKSLGRPLALTARKKRAIFISKGIKLKASLNTAHKERPVNMFNGKTNGRKPCLPMKNSMLPVLMDQLTTMMTYLKKKKSFLKDKWGKQRYDMGWHWL</sequence>
<organism evidence="1 2">
    <name type="scientific">Acanthoscelides obtectus</name>
    <name type="common">Bean weevil</name>
    <name type="synonym">Bruchus obtectus</name>
    <dbReference type="NCBI Taxonomy" id="200917"/>
    <lineage>
        <taxon>Eukaryota</taxon>
        <taxon>Metazoa</taxon>
        <taxon>Ecdysozoa</taxon>
        <taxon>Arthropoda</taxon>
        <taxon>Hexapoda</taxon>
        <taxon>Insecta</taxon>
        <taxon>Pterygota</taxon>
        <taxon>Neoptera</taxon>
        <taxon>Endopterygota</taxon>
        <taxon>Coleoptera</taxon>
        <taxon>Polyphaga</taxon>
        <taxon>Cucujiformia</taxon>
        <taxon>Chrysomeloidea</taxon>
        <taxon>Chrysomelidae</taxon>
        <taxon>Bruchinae</taxon>
        <taxon>Bruchini</taxon>
        <taxon>Acanthoscelides</taxon>
    </lineage>
</organism>
<proteinExistence type="predicted"/>
<protein>
    <submittedName>
        <fullName evidence="1">Uncharacterized protein</fullName>
    </submittedName>
</protein>
<dbReference type="AlphaFoldDB" id="A0A9P0NXY8"/>